<feature type="binding site" evidence="5">
    <location>
        <position position="134"/>
    </location>
    <ligand>
        <name>AMP</name>
        <dbReference type="ChEBI" id="CHEBI:456215"/>
    </ligand>
</feature>
<comment type="function">
    <text evidence="5">Catalyzes the reversible transfer of the terminal phosphate group between ATP and AMP. Plays an important role in cellular energy homeostasis and in adenine nucleotide metabolism.</text>
</comment>
<dbReference type="NCBIfam" id="NF001381">
    <property type="entry name" value="PRK00279.1-3"/>
    <property type="match status" value="1"/>
</dbReference>
<dbReference type="InterPro" id="IPR033690">
    <property type="entry name" value="Adenylat_kinase_CS"/>
</dbReference>
<dbReference type="CDD" id="cd01428">
    <property type="entry name" value="ADK"/>
    <property type="match status" value="1"/>
</dbReference>
<gene>
    <name evidence="5" type="primary">adk</name>
    <name evidence="8" type="ORF">GCM10022406_36750</name>
</gene>
<keyword evidence="1 5" id="KW-0808">Transferase</keyword>
<accession>A0ABP7NPK4</accession>
<keyword evidence="9" id="KW-1185">Reference proteome</keyword>
<feature type="binding site" evidence="5">
    <location>
        <begin position="58"/>
        <end position="60"/>
    </location>
    <ligand>
        <name>AMP</name>
        <dbReference type="ChEBI" id="CHEBI:456215"/>
    </ligand>
</feature>
<evidence type="ECO:0000313" key="8">
    <source>
        <dbReference type="EMBL" id="GAA3951551.1"/>
    </source>
</evidence>
<dbReference type="PRINTS" id="PR00094">
    <property type="entry name" value="ADENYLTKNASE"/>
</dbReference>
<keyword evidence="5" id="KW-0963">Cytoplasm</keyword>
<feature type="region of interest" description="NMP" evidence="5">
    <location>
        <begin position="31"/>
        <end position="60"/>
    </location>
</feature>
<comment type="pathway">
    <text evidence="5">Purine metabolism; AMP biosynthesis via salvage pathway; AMP from ADP: step 1/1.</text>
</comment>
<comment type="caution">
    <text evidence="5">Lacks conserved residue(s) required for the propagation of feature annotation.</text>
</comment>
<comment type="catalytic activity">
    <reaction evidence="5 7">
        <text>AMP + ATP = 2 ADP</text>
        <dbReference type="Rhea" id="RHEA:12973"/>
        <dbReference type="ChEBI" id="CHEBI:30616"/>
        <dbReference type="ChEBI" id="CHEBI:456215"/>
        <dbReference type="ChEBI" id="CHEBI:456216"/>
        <dbReference type="EC" id="2.7.4.3"/>
    </reaction>
</comment>
<proteinExistence type="inferred from homology"/>
<name>A0ABP7NPK4_9BACT</name>
<feature type="binding site" evidence="5">
    <location>
        <position position="146"/>
    </location>
    <ligand>
        <name>AMP</name>
        <dbReference type="ChEBI" id="CHEBI:456215"/>
    </ligand>
</feature>
<feature type="binding site" evidence="5">
    <location>
        <begin position="11"/>
        <end position="16"/>
    </location>
    <ligand>
        <name>ATP</name>
        <dbReference type="ChEBI" id="CHEBI:30616"/>
    </ligand>
</feature>
<comment type="subcellular location">
    <subcellularLocation>
        <location evidence="5 7">Cytoplasm</location>
    </subcellularLocation>
</comment>
<comment type="domain">
    <text evidence="5">Consists of three domains, a large central CORE domain and two small peripheral domains, NMPbind and LID, which undergo movements during catalysis. The LID domain closes over the site of phosphoryl transfer upon ATP binding. Assembling and dissambling the active center during each catalytic cycle provides an effective means to prevent ATP hydrolysis.</text>
</comment>
<dbReference type="InterPro" id="IPR000850">
    <property type="entry name" value="Adenylat/UMP-CMP_kin"/>
</dbReference>
<feature type="binding site" evidence="5">
    <location>
        <position position="93"/>
    </location>
    <ligand>
        <name>AMP</name>
        <dbReference type="ChEBI" id="CHEBI:456215"/>
    </ligand>
</feature>
<comment type="subunit">
    <text evidence="5 7">Monomer.</text>
</comment>
<feature type="binding site" evidence="5">
    <location>
        <position position="128"/>
    </location>
    <ligand>
        <name>ATP</name>
        <dbReference type="ChEBI" id="CHEBI:30616"/>
    </ligand>
</feature>
<keyword evidence="3 5" id="KW-0547">Nucleotide-binding</keyword>
<feature type="binding site" evidence="5">
    <location>
        <position position="174"/>
    </location>
    <ligand>
        <name>ATP</name>
        <dbReference type="ChEBI" id="CHEBI:30616"/>
    </ligand>
</feature>
<feature type="binding site" evidence="5">
    <location>
        <begin position="86"/>
        <end position="89"/>
    </location>
    <ligand>
        <name>AMP</name>
        <dbReference type="ChEBI" id="CHEBI:456215"/>
    </ligand>
</feature>
<dbReference type="NCBIfam" id="NF011105">
    <property type="entry name" value="PRK14532.1"/>
    <property type="match status" value="1"/>
</dbReference>
<dbReference type="InterPro" id="IPR027417">
    <property type="entry name" value="P-loop_NTPase"/>
</dbReference>
<dbReference type="NCBIfam" id="NF011100">
    <property type="entry name" value="PRK14527.1"/>
    <property type="match status" value="1"/>
</dbReference>
<evidence type="ECO:0000256" key="4">
    <source>
        <dbReference type="ARBA" id="ARBA00022777"/>
    </source>
</evidence>
<dbReference type="Gene3D" id="3.40.50.300">
    <property type="entry name" value="P-loop containing nucleotide triphosphate hydrolases"/>
    <property type="match status" value="1"/>
</dbReference>
<dbReference type="NCBIfam" id="NF011104">
    <property type="entry name" value="PRK14531.1"/>
    <property type="match status" value="1"/>
</dbReference>
<evidence type="ECO:0000256" key="6">
    <source>
        <dbReference type="RuleBase" id="RU003330"/>
    </source>
</evidence>
<comment type="caution">
    <text evidence="8">The sequence shown here is derived from an EMBL/GenBank/DDBJ whole genome shotgun (WGS) entry which is preliminary data.</text>
</comment>
<evidence type="ECO:0000256" key="3">
    <source>
        <dbReference type="ARBA" id="ARBA00022741"/>
    </source>
</evidence>
<feature type="binding site" evidence="5">
    <location>
        <position position="37"/>
    </location>
    <ligand>
        <name>AMP</name>
        <dbReference type="ChEBI" id="CHEBI:456215"/>
    </ligand>
</feature>
<organism evidence="8 9">
    <name type="scientific">Hymenobacter algoricola</name>
    <dbReference type="NCBI Taxonomy" id="486267"/>
    <lineage>
        <taxon>Bacteria</taxon>
        <taxon>Pseudomonadati</taxon>
        <taxon>Bacteroidota</taxon>
        <taxon>Cytophagia</taxon>
        <taxon>Cytophagales</taxon>
        <taxon>Hymenobacteraceae</taxon>
        <taxon>Hymenobacter</taxon>
    </lineage>
</organism>
<keyword evidence="2 5" id="KW-0545">Nucleotide biosynthesis</keyword>
<dbReference type="PROSITE" id="PS00113">
    <property type="entry name" value="ADENYLATE_KINASE"/>
    <property type="match status" value="1"/>
</dbReference>
<protein>
    <recommendedName>
        <fullName evidence="5 7">Adenylate kinase</fullName>
        <shortName evidence="5">AK</shortName>
        <ecNumber evidence="5 7">2.7.4.3</ecNumber>
    </recommendedName>
    <alternativeName>
        <fullName evidence="5">ATP-AMP transphosphorylase</fullName>
    </alternativeName>
    <alternativeName>
        <fullName evidence="5">ATP:AMP phosphotransferase</fullName>
    </alternativeName>
    <alternativeName>
        <fullName evidence="5">Adenylate monophosphate kinase</fullName>
    </alternativeName>
</protein>
<dbReference type="SUPFAM" id="SSF52540">
    <property type="entry name" value="P-loop containing nucleoside triphosphate hydrolases"/>
    <property type="match status" value="1"/>
</dbReference>
<evidence type="ECO:0000256" key="7">
    <source>
        <dbReference type="RuleBase" id="RU003331"/>
    </source>
</evidence>
<feature type="binding site" evidence="5">
    <location>
        <position position="32"/>
    </location>
    <ligand>
        <name>AMP</name>
        <dbReference type="ChEBI" id="CHEBI:456215"/>
    </ligand>
</feature>
<reference evidence="9" key="1">
    <citation type="journal article" date="2019" name="Int. J. Syst. Evol. Microbiol.">
        <title>The Global Catalogue of Microorganisms (GCM) 10K type strain sequencing project: providing services to taxonomists for standard genome sequencing and annotation.</title>
        <authorList>
            <consortium name="The Broad Institute Genomics Platform"/>
            <consortium name="The Broad Institute Genome Sequencing Center for Infectious Disease"/>
            <person name="Wu L."/>
            <person name="Ma J."/>
        </authorList>
    </citation>
    <scope>NUCLEOTIDE SEQUENCE [LARGE SCALE GENOMIC DNA]</scope>
    <source>
        <strain evidence="9">JCM 17214</strain>
    </source>
</reference>
<evidence type="ECO:0000313" key="9">
    <source>
        <dbReference type="Proteomes" id="UP001499909"/>
    </source>
</evidence>
<dbReference type="GO" id="GO:0016301">
    <property type="term" value="F:kinase activity"/>
    <property type="evidence" value="ECO:0007669"/>
    <property type="project" value="UniProtKB-KW"/>
</dbReference>
<evidence type="ECO:0000256" key="1">
    <source>
        <dbReference type="ARBA" id="ARBA00022679"/>
    </source>
</evidence>
<dbReference type="Pfam" id="PF00406">
    <property type="entry name" value="ADK"/>
    <property type="match status" value="1"/>
</dbReference>
<dbReference type="Proteomes" id="UP001499909">
    <property type="component" value="Unassembled WGS sequence"/>
</dbReference>
<comment type="similarity">
    <text evidence="5 6">Belongs to the adenylate kinase family.</text>
</comment>
<dbReference type="EMBL" id="BAABDH010000109">
    <property type="protein sequence ID" value="GAA3951551.1"/>
    <property type="molecule type" value="Genomic_DNA"/>
</dbReference>
<keyword evidence="5 7" id="KW-0067">ATP-binding</keyword>
<evidence type="ECO:0000256" key="5">
    <source>
        <dbReference type="HAMAP-Rule" id="MF_00235"/>
    </source>
</evidence>
<dbReference type="PANTHER" id="PTHR23359">
    <property type="entry name" value="NUCLEOTIDE KINASE"/>
    <property type="match status" value="1"/>
</dbReference>
<keyword evidence="4 5" id="KW-0418">Kinase</keyword>
<evidence type="ECO:0000256" key="2">
    <source>
        <dbReference type="ARBA" id="ARBA00022727"/>
    </source>
</evidence>
<sequence length="209" mass="22612">MLNIVLFGPPGAGKGTQSQKLIARYNLVHLSTGDLLRSQITQGTELGLRAKKLMDEGLLVPDEVVIGMIESQLANNTTAAGFIFDGFPRTVPQAQSLDALTQRYDTGVSCMIALEVDEEELVKRLLDRGKTSGRPDDQNEEKIRKRVTVYNTETAQVAGYYAAQQKFHALNGIGVIDDIFGQICRIIDQHQPAAAVAGSPAAATDEVKA</sequence>
<dbReference type="HAMAP" id="MF_00235">
    <property type="entry name" value="Adenylate_kinase_Adk"/>
    <property type="match status" value="1"/>
</dbReference>
<dbReference type="RefSeq" id="WP_345117183.1">
    <property type="nucleotide sequence ID" value="NZ_BAABDH010000109.1"/>
</dbReference>
<dbReference type="EC" id="2.7.4.3" evidence="5 7"/>